<name>A0A8B7NUX5_HYAAZ</name>
<sequence>MMKSVGFVLLLIATFAYSSVENTIGCKEAIVTMLKNADLKTAQLTCKADPLGLAALTALKGNPDCKDYHLTNGKRQCEVLAAPFMKCVAGKLGYLRANGTIANNLILALYKASATSRPACDVSRFNFGVKKCGTEIDNYAFLKKAVCIGETADHAQPSGMNSVPGCRFCPGQ</sequence>
<dbReference type="RefSeq" id="XP_018017568.1">
    <property type="nucleotide sequence ID" value="XM_018162079.2"/>
</dbReference>
<dbReference type="KEGG" id="hazt:108674169"/>
<feature type="signal peptide" evidence="1">
    <location>
        <begin position="1"/>
        <end position="18"/>
    </location>
</feature>
<accession>A0A8B7NUX5</accession>
<keyword evidence="1" id="KW-0732">Signal</keyword>
<evidence type="ECO:0000313" key="3">
    <source>
        <dbReference type="RefSeq" id="XP_018017568.1"/>
    </source>
</evidence>
<reference evidence="3 4" key="1">
    <citation type="submission" date="2025-04" db="UniProtKB">
        <authorList>
            <consortium name="RefSeq"/>
        </authorList>
    </citation>
    <scope>IDENTIFICATION</scope>
    <source>
        <tissue evidence="3 4">Whole organism</tissue>
    </source>
</reference>
<keyword evidence="2" id="KW-1185">Reference proteome</keyword>
<proteinExistence type="predicted"/>
<evidence type="ECO:0000313" key="2">
    <source>
        <dbReference type="Proteomes" id="UP000694843"/>
    </source>
</evidence>
<feature type="chain" id="PRO_5044664416" evidence="1">
    <location>
        <begin position="19"/>
        <end position="172"/>
    </location>
</feature>
<dbReference type="Proteomes" id="UP000694843">
    <property type="component" value="Unplaced"/>
</dbReference>
<protein>
    <submittedName>
        <fullName evidence="3 4">Uncharacterized protein LOC108674169</fullName>
    </submittedName>
</protein>
<organism evidence="2 4">
    <name type="scientific">Hyalella azteca</name>
    <name type="common">Amphipod</name>
    <dbReference type="NCBI Taxonomy" id="294128"/>
    <lineage>
        <taxon>Eukaryota</taxon>
        <taxon>Metazoa</taxon>
        <taxon>Ecdysozoa</taxon>
        <taxon>Arthropoda</taxon>
        <taxon>Crustacea</taxon>
        <taxon>Multicrustacea</taxon>
        <taxon>Malacostraca</taxon>
        <taxon>Eumalacostraca</taxon>
        <taxon>Peracarida</taxon>
        <taxon>Amphipoda</taxon>
        <taxon>Senticaudata</taxon>
        <taxon>Talitrida</taxon>
        <taxon>Talitroidea</taxon>
        <taxon>Hyalellidae</taxon>
        <taxon>Hyalella</taxon>
    </lineage>
</organism>
<dbReference type="AlphaFoldDB" id="A0A8B7NUX5"/>
<gene>
    <name evidence="3 4" type="primary">LOC108674169</name>
</gene>
<dbReference type="RefSeq" id="XP_018017569.1">
    <property type="nucleotide sequence ID" value="XM_018162080.2"/>
</dbReference>
<evidence type="ECO:0000313" key="4">
    <source>
        <dbReference type="RefSeq" id="XP_018017569.1"/>
    </source>
</evidence>
<dbReference type="GeneID" id="108674169"/>
<evidence type="ECO:0000256" key="1">
    <source>
        <dbReference type="SAM" id="SignalP"/>
    </source>
</evidence>